<dbReference type="InterPro" id="IPR052292">
    <property type="entry name" value="Glucose_repression_reg"/>
</dbReference>
<feature type="domain" description="Nitrogen regulatory protein areA GATA-like" evidence="2">
    <location>
        <begin position="47"/>
        <end position="74"/>
    </location>
</feature>
<feature type="compositionally biased region" description="Polar residues" evidence="1">
    <location>
        <begin position="900"/>
        <end position="912"/>
    </location>
</feature>
<feature type="compositionally biased region" description="Polar residues" evidence="1">
    <location>
        <begin position="1094"/>
        <end position="1108"/>
    </location>
</feature>
<feature type="compositionally biased region" description="Polar residues" evidence="1">
    <location>
        <begin position="597"/>
        <end position="611"/>
    </location>
</feature>
<feature type="region of interest" description="Disordered" evidence="1">
    <location>
        <begin position="525"/>
        <end position="563"/>
    </location>
</feature>
<feature type="compositionally biased region" description="Basic and acidic residues" evidence="1">
    <location>
        <begin position="834"/>
        <end position="867"/>
    </location>
</feature>
<reference evidence="3 4" key="1">
    <citation type="submission" date="2014-02" db="EMBL/GenBank/DDBJ databases">
        <title>Transposable element dynamics among asymbiotic and ectomycorrhizal Amanita fungi.</title>
        <authorList>
            <consortium name="DOE Joint Genome Institute"/>
            <person name="Hess J."/>
            <person name="Skrede I."/>
            <person name="Wolfe B."/>
            <person name="LaButti K."/>
            <person name="Ohm R.A."/>
            <person name="Grigoriev I.V."/>
            <person name="Pringle A."/>
        </authorList>
    </citation>
    <scope>NUCLEOTIDE SEQUENCE [LARGE SCALE GENOMIC DNA]</scope>
    <source>
        <strain evidence="3 4">SKay4041</strain>
    </source>
</reference>
<dbReference type="STRING" id="703135.A0A2A9NRE2"/>
<dbReference type="InterPro" id="IPR013860">
    <property type="entry name" value="AreA_GATA"/>
</dbReference>
<feature type="region of interest" description="Disordered" evidence="1">
    <location>
        <begin position="109"/>
        <end position="133"/>
    </location>
</feature>
<feature type="compositionally biased region" description="Low complexity" evidence="1">
    <location>
        <begin position="778"/>
        <end position="796"/>
    </location>
</feature>
<feature type="compositionally biased region" description="Polar residues" evidence="1">
    <location>
        <begin position="647"/>
        <end position="661"/>
    </location>
</feature>
<feature type="compositionally biased region" description="Low complexity" evidence="1">
    <location>
        <begin position="626"/>
        <end position="640"/>
    </location>
</feature>
<dbReference type="PANTHER" id="PTHR28051:SF1">
    <property type="entry name" value="PROTEIN MTL1-RELATED"/>
    <property type="match status" value="1"/>
</dbReference>
<evidence type="ECO:0000256" key="1">
    <source>
        <dbReference type="SAM" id="MobiDB-lite"/>
    </source>
</evidence>
<dbReference type="Proteomes" id="UP000242287">
    <property type="component" value="Unassembled WGS sequence"/>
</dbReference>
<feature type="region of interest" description="Disordered" evidence="1">
    <location>
        <begin position="993"/>
        <end position="1016"/>
    </location>
</feature>
<dbReference type="EMBL" id="KZ302008">
    <property type="protein sequence ID" value="PFH50243.1"/>
    <property type="molecule type" value="Genomic_DNA"/>
</dbReference>
<dbReference type="AlphaFoldDB" id="A0A2A9NRE2"/>
<proteinExistence type="predicted"/>
<sequence>MANYLPVLLVSVANTHTIPDDSSLSTQPRAQVDYLSHEWQEEDVWRSWRNMTRQKNEIANGVRLENASWRTWWKQRNKLKTITPETLNWLKDSDVTWLYGPLHTAVDWTPPARPQLERNNSSQIPVNPPRHKPILKHRSISELLTSDLPASPLFSPPESGDEARPQLSGALLVPSDNANLDAQKPLITTPHILKRPGLVHTKSDTHITRWGPSRVFRKDSPPRIDPPGTSSGVATNQHHKPRTHDRFSQSQIRASSSQDSNSSTGTSTTSVRDIGSRRSSSHNTHKKKHISFNTFVEQYIAIEKPNKVDEALRVSDSRRWDYDDGYEEDEEDIADEEDEAWDGRTRHHQLSGSAIAGSDSDSGEDESRELEEDDDDDDVLEMRPSAYSHLKNPPKKQQGIRSSSTSASMSTSSSTSTSTSSRSISPSSGHWRKASDSPTSSAHSSSSIPTGTSSRRSSTTSTCRPRFNWQAPRTRPRTRSGSDHRPRFPLQQLSLPVHVTIAPIAPTILKTTDAGFGGWAEGFGDEGGSDDGLWSGKWGGDGGREKEKKAIQEDGESTPVELVYVPPPFIGRYNVGLGVGTEEEDIDDMTGERDTPNPVSRSSALRTTGHPSSILVKDSEVGRSDSSAASTITPSSPIPTVIIESLPQPTSQDKLQQTMPRQLQADESAHAGDGKLQGNISRRYAGPEEAYDDGERHSRSRSRSRSRTPSPAVLPTPSIDHALVPQDTHDATCPPTRGRSLSVSPPHAPSSSSLLSPPQRGRSSSSYQDLSTRCQQAPIRPSRGRSSTRTPPSSSYSDREQRHGSGGSPIGGLSPEGSFVGVASIVGGAYASGRTDRERQKERERRDDRESFRERDGGRERGRDRTGKRLSQSLSPEFESGNMKREGSSSNEGRTGRTAPPSTIGRTPSSRSPVEEACAHSIGDERQIHYDAQIDAALSSASVVAKTPTRATEVLMDNVNHSCIPPIQQADNNHYITSGHASEDVQRVIQPTPSNTPVITMRTPPAGLVGSNVDTSTNHSRAHYEYQASPQIHLQSNTSSLSSSASPSYHHQVLTQSSMTLHSSTNNTSTMPGTQSPANAKSPLFVPLPHPVEPSTSLSISLPGNNALLSPPRSPGSPGSPTGKEASIVEKAVGIVSSAGAYLGFWHHMS</sequence>
<organism evidence="3 4">
    <name type="scientific">Amanita thiersii Skay4041</name>
    <dbReference type="NCBI Taxonomy" id="703135"/>
    <lineage>
        <taxon>Eukaryota</taxon>
        <taxon>Fungi</taxon>
        <taxon>Dikarya</taxon>
        <taxon>Basidiomycota</taxon>
        <taxon>Agaricomycotina</taxon>
        <taxon>Agaricomycetes</taxon>
        <taxon>Agaricomycetidae</taxon>
        <taxon>Agaricales</taxon>
        <taxon>Pluteineae</taxon>
        <taxon>Amanitaceae</taxon>
        <taxon>Amanita</taxon>
    </lineage>
</organism>
<feature type="region of interest" description="Disordered" evidence="1">
    <location>
        <begin position="581"/>
        <end position="919"/>
    </location>
</feature>
<evidence type="ECO:0000259" key="2">
    <source>
        <dbReference type="Pfam" id="PF08550"/>
    </source>
</evidence>
<feature type="region of interest" description="Disordered" evidence="1">
    <location>
        <begin position="1061"/>
        <end position="1124"/>
    </location>
</feature>
<dbReference type="OrthoDB" id="5563539at2759"/>
<dbReference type="GO" id="GO:0005773">
    <property type="term" value="C:vacuole"/>
    <property type="evidence" value="ECO:0007669"/>
    <property type="project" value="GOC"/>
</dbReference>
<feature type="compositionally biased region" description="Low complexity" evidence="1">
    <location>
        <begin position="248"/>
        <end position="270"/>
    </location>
</feature>
<feature type="compositionally biased region" description="Acidic residues" evidence="1">
    <location>
        <begin position="361"/>
        <end position="379"/>
    </location>
</feature>
<protein>
    <recommendedName>
        <fullName evidence="2">Nitrogen regulatory protein areA GATA-like domain-containing protein</fullName>
    </recommendedName>
</protein>
<gene>
    <name evidence="3" type="ORF">AMATHDRAFT_4152</name>
</gene>
<dbReference type="PANTHER" id="PTHR28051">
    <property type="entry name" value="PROTEIN MTL1-RELATED"/>
    <property type="match status" value="1"/>
</dbReference>
<feature type="compositionally biased region" description="Basic and acidic residues" evidence="1">
    <location>
        <begin position="542"/>
        <end position="552"/>
    </location>
</feature>
<feature type="compositionally biased region" description="Low complexity" evidence="1">
    <location>
        <begin position="436"/>
        <end position="466"/>
    </location>
</feature>
<feature type="compositionally biased region" description="Polar residues" evidence="1">
    <location>
        <begin position="1061"/>
        <end position="1079"/>
    </location>
</feature>
<dbReference type="GO" id="GO:0007039">
    <property type="term" value="P:protein catabolic process in the vacuole"/>
    <property type="evidence" value="ECO:0007669"/>
    <property type="project" value="TreeGrafter"/>
</dbReference>
<feature type="compositionally biased region" description="Low complexity" evidence="1">
    <location>
        <begin position="402"/>
        <end position="428"/>
    </location>
</feature>
<feature type="compositionally biased region" description="Low complexity" evidence="1">
    <location>
        <begin position="740"/>
        <end position="766"/>
    </location>
</feature>
<keyword evidence="4" id="KW-1185">Reference proteome</keyword>
<accession>A0A2A9NRE2</accession>
<dbReference type="Pfam" id="PF08550">
    <property type="entry name" value="GATA_AreA"/>
    <property type="match status" value="1"/>
</dbReference>
<dbReference type="GO" id="GO:0042149">
    <property type="term" value="P:cellular response to glucose starvation"/>
    <property type="evidence" value="ECO:0007669"/>
    <property type="project" value="TreeGrafter"/>
</dbReference>
<name>A0A2A9NRE2_9AGAR</name>
<feature type="region of interest" description="Disordered" evidence="1">
    <location>
        <begin position="322"/>
        <end position="492"/>
    </location>
</feature>
<feature type="region of interest" description="Disordered" evidence="1">
    <location>
        <begin position="197"/>
        <end position="286"/>
    </location>
</feature>
<evidence type="ECO:0000313" key="4">
    <source>
        <dbReference type="Proteomes" id="UP000242287"/>
    </source>
</evidence>
<feature type="compositionally biased region" description="Acidic residues" evidence="1">
    <location>
        <begin position="323"/>
        <end position="340"/>
    </location>
</feature>
<evidence type="ECO:0000313" key="3">
    <source>
        <dbReference type="EMBL" id="PFH50243.1"/>
    </source>
</evidence>